<dbReference type="PROSITE" id="PS51257">
    <property type="entry name" value="PROKAR_LIPOPROTEIN"/>
    <property type="match status" value="1"/>
</dbReference>
<comment type="caution">
    <text evidence="2">The sequence shown here is derived from an EMBL/GenBank/DDBJ whole genome shotgun (WGS) entry which is preliminary data.</text>
</comment>
<reference evidence="2 3" key="1">
    <citation type="submission" date="2013-09" db="EMBL/GenBank/DDBJ databases">
        <title>Genome sequencing of Arenimonas composti.</title>
        <authorList>
            <person name="Chen F."/>
            <person name="Wang G."/>
        </authorList>
    </citation>
    <scope>NUCLEOTIDE SEQUENCE [LARGE SCALE GENOMIC DNA]</scope>
    <source>
        <strain evidence="2 3">TR7-09</strain>
    </source>
</reference>
<feature type="chain" id="PRO_5001869705" description="Lipoprotein" evidence="1">
    <location>
        <begin position="25"/>
        <end position="148"/>
    </location>
</feature>
<dbReference type="Proteomes" id="UP000029391">
    <property type="component" value="Unassembled WGS sequence"/>
</dbReference>
<evidence type="ECO:0000313" key="2">
    <source>
        <dbReference type="EMBL" id="KFN51108.1"/>
    </source>
</evidence>
<evidence type="ECO:0000256" key="1">
    <source>
        <dbReference type="SAM" id="SignalP"/>
    </source>
</evidence>
<dbReference type="RefSeq" id="WP_026816730.1">
    <property type="nucleotide sequence ID" value="NZ_AUFF01000003.1"/>
</dbReference>
<dbReference type="Pfam" id="PF20101">
    <property type="entry name" value="DUF6491"/>
    <property type="match status" value="1"/>
</dbReference>
<dbReference type="EMBL" id="AWXU01000009">
    <property type="protein sequence ID" value="KFN51108.1"/>
    <property type="molecule type" value="Genomic_DNA"/>
</dbReference>
<protein>
    <recommendedName>
        <fullName evidence="4">Lipoprotein</fullName>
    </recommendedName>
</protein>
<evidence type="ECO:0000313" key="3">
    <source>
        <dbReference type="Proteomes" id="UP000029391"/>
    </source>
</evidence>
<name>A0A091BEJ5_9GAMM</name>
<accession>A0A091BEJ5</accession>
<dbReference type="OrthoDB" id="5966602at2"/>
<sequence length="148" mass="16115">MSRKLPLHIAAIAVAVALTGAACATSGASADRQSAEDVAKFAAAQQHAGEPRNTVRFLRPIHRYEVVAPQAILVWETPSKAWLVDLRKSAACRHLERSWAVAIDTLNDTLNTSNGYVLGEDGLRCKIDRIREVDVPAMRETLRESGNA</sequence>
<evidence type="ECO:0008006" key="4">
    <source>
        <dbReference type="Google" id="ProtNLM"/>
    </source>
</evidence>
<proteinExistence type="predicted"/>
<feature type="signal peptide" evidence="1">
    <location>
        <begin position="1"/>
        <end position="24"/>
    </location>
</feature>
<keyword evidence="3" id="KW-1185">Reference proteome</keyword>
<dbReference type="InterPro" id="IPR045500">
    <property type="entry name" value="DUF6491"/>
</dbReference>
<dbReference type="AlphaFoldDB" id="A0A091BEJ5"/>
<gene>
    <name evidence="2" type="ORF">P873_04190</name>
</gene>
<organism evidence="2 3">
    <name type="scientific">Arenimonas composti TR7-09 = DSM 18010</name>
    <dbReference type="NCBI Taxonomy" id="1121013"/>
    <lineage>
        <taxon>Bacteria</taxon>
        <taxon>Pseudomonadati</taxon>
        <taxon>Pseudomonadota</taxon>
        <taxon>Gammaproteobacteria</taxon>
        <taxon>Lysobacterales</taxon>
        <taxon>Lysobacteraceae</taxon>
        <taxon>Arenimonas</taxon>
    </lineage>
</organism>
<keyword evidence="1" id="KW-0732">Signal</keyword>